<comment type="catalytic activity">
    <reaction evidence="1 10">
        <text>Transfers a segment of a (1-&gt;4)-alpha-D-glucan chain to a primary hydroxy group in a similar glucan chain.</text>
        <dbReference type="EC" id="2.4.1.18"/>
    </reaction>
</comment>
<evidence type="ECO:0000256" key="5">
    <source>
        <dbReference type="ARBA" id="ARBA00022600"/>
    </source>
</evidence>
<dbReference type="EC" id="2.4.1.18" evidence="10"/>
<dbReference type="Gene3D" id="2.60.40.1180">
    <property type="entry name" value="Golgi alpha-mannosidase II"/>
    <property type="match status" value="1"/>
</dbReference>
<dbReference type="Pfam" id="PF02922">
    <property type="entry name" value="CBM_48"/>
    <property type="match status" value="1"/>
</dbReference>
<evidence type="ECO:0000313" key="14">
    <source>
        <dbReference type="Proteomes" id="UP000660024"/>
    </source>
</evidence>
<evidence type="ECO:0000259" key="12">
    <source>
        <dbReference type="SMART" id="SM00642"/>
    </source>
</evidence>
<evidence type="ECO:0000256" key="8">
    <source>
        <dbReference type="ARBA" id="ARBA00023056"/>
    </source>
</evidence>
<feature type="active site" description="Proton donor" evidence="10">
    <location>
        <position position="437"/>
    </location>
</feature>
<dbReference type="NCBIfam" id="NF008967">
    <property type="entry name" value="PRK12313.1"/>
    <property type="match status" value="1"/>
</dbReference>
<keyword evidence="7 10" id="KW-0808">Transferase</keyword>
<evidence type="ECO:0000256" key="6">
    <source>
        <dbReference type="ARBA" id="ARBA00022676"/>
    </source>
</evidence>
<dbReference type="GO" id="GO:0003844">
    <property type="term" value="F:1,4-alpha-glucan branching enzyme activity"/>
    <property type="evidence" value="ECO:0007669"/>
    <property type="project" value="UniProtKB-EC"/>
</dbReference>
<dbReference type="PIRSF" id="PIRSF000463">
    <property type="entry name" value="GlgB"/>
    <property type="match status" value="1"/>
</dbReference>
<evidence type="ECO:0000256" key="7">
    <source>
        <dbReference type="ARBA" id="ARBA00022679"/>
    </source>
</evidence>
<comment type="function">
    <text evidence="2 10">Catalyzes the formation of the alpha-1,6-glucosidic linkages in glycogen by scission of a 1,4-alpha-linked oligosaccharide from growing alpha-1,4-glucan chains and the subsequent attachment of the oligosaccharide to the alpha-1,6 position.</text>
</comment>
<name>A0ABS1BKW1_9SPHI</name>
<dbReference type="InterPro" id="IPR017853">
    <property type="entry name" value="GH"/>
</dbReference>
<dbReference type="Gene3D" id="3.20.20.80">
    <property type="entry name" value="Glycosidases"/>
    <property type="match status" value="1"/>
</dbReference>
<feature type="domain" description="Glycosyl hydrolase family 13 catalytic" evidence="12">
    <location>
        <begin position="225"/>
        <end position="593"/>
    </location>
</feature>
<dbReference type="InterPro" id="IPR014756">
    <property type="entry name" value="Ig_E-set"/>
</dbReference>
<keyword evidence="14" id="KW-1185">Reference proteome</keyword>
<dbReference type="PANTHER" id="PTHR43651:SF3">
    <property type="entry name" value="1,4-ALPHA-GLUCAN-BRANCHING ENZYME"/>
    <property type="match status" value="1"/>
</dbReference>
<dbReference type="InterPro" id="IPR006048">
    <property type="entry name" value="A-amylase/branching_C"/>
</dbReference>
<feature type="compositionally biased region" description="Basic and acidic residues" evidence="11">
    <location>
        <begin position="1"/>
        <end position="19"/>
    </location>
</feature>
<dbReference type="HAMAP" id="MF_00685">
    <property type="entry name" value="GlgB"/>
    <property type="match status" value="1"/>
</dbReference>
<evidence type="ECO:0000256" key="3">
    <source>
        <dbReference type="ARBA" id="ARBA00004964"/>
    </source>
</evidence>
<dbReference type="RefSeq" id="WP_200585771.1">
    <property type="nucleotide sequence ID" value="NZ_JAEHFY010000010.1"/>
</dbReference>
<dbReference type="Pfam" id="PF02806">
    <property type="entry name" value="Alpha-amylase_C"/>
    <property type="match status" value="1"/>
</dbReference>
<keyword evidence="8 10" id="KW-0320">Glycogen biosynthesis</keyword>
<dbReference type="NCBIfam" id="NF003811">
    <property type="entry name" value="PRK05402.1"/>
    <property type="match status" value="1"/>
</dbReference>
<proteinExistence type="inferred from homology"/>
<comment type="pathway">
    <text evidence="3 10">Glycan biosynthesis; glycogen biosynthesis.</text>
</comment>
<keyword evidence="5 10" id="KW-0321">Glycogen metabolism</keyword>
<dbReference type="EMBL" id="JAEHFY010000010">
    <property type="protein sequence ID" value="MBK0382961.1"/>
    <property type="molecule type" value="Genomic_DNA"/>
</dbReference>
<dbReference type="InterPro" id="IPR013783">
    <property type="entry name" value="Ig-like_fold"/>
</dbReference>
<protein>
    <recommendedName>
        <fullName evidence="10">1,4-alpha-glucan branching enzyme GlgB</fullName>
        <ecNumber evidence="10">2.4.1.18</ecNumber>
    </recommendedName>
    <alternativeName>
        <fullName evidence="10">1,4-alpha-D-glucan:1,4-alpha-D-glucan 6-glucosyl-transferase</fullName>
    </alternativeName>
    <alternativeName>
        <fullName evidence="10">Alpha-(1-&gt;4)-glucan branching enzyme</fullName>
    </alternativeName>
    <alternativeName>
        <fullName evidence="10">Glycogen branching enzyme</fullName>
        <shortName evidence="10">BE</shortName>
    </alternativeName>
</protein>
<dbReference type="InterPro" id="IPR006407">
    <property type="entry name" value="GlgB"/>
</dbReference>
<dbReference type="InterPro" id="IPR004193">
    <property type="entry name" value="Glyco_hydro_13_N"/>
</dbReference>
<dbReference type="InterPro" id="IPR006047">
    <property type="entry name" value="GH13_cat_dom"/>
</dbReference>
<evidence type="ECO:0000256" key="11">
    <source>
        <dbReference type="SAM" id="MobiDB-lite"/>
    </source>
</evidence>
<dbReference type="SUPFAM" id="SSF51445">
    <property type="entry name" value="(Trans)glycosidases"/>
    <property type="match status" value="1"/>
</dbReference>
<comment type="caution">
    <text evidence="13">The sequence shown here is derived from an EMBL/GenBank/DDBJ whole genome shotgun (WGS) entry which is preliminary data.</text>
</comment>
<evidence type="ECO:0000313" key="13">
    <source>
        <dbReference type="EMBL" id="MBK0382961.1"/>
    </source>
</evidence>
<keyword evidence="9 10" id="KW-0119">Carbohydrate metabolism</keyword>
<accession>A0ABS1BKW1</accession>
<dbReference type="InterPro" id="IPR013780">
    <property type="entry name" value="Glyco_hydro_b"/>
</dbReference>
<dbReference type="PANTHER" id="PTHR43651">
    <property type="entry name" value="1,4-ALPHA-GLUCAN-BRANCHING ENZYME"/>
    <property type="match status" value="1"/>
</dbReference>
<organism evidence="13 14">
    <name type="scientific">Pedobacter segetis</name>
    <dbReference type="NCBI Taxonomy" id="2793069"/>
    <lineage>
        <taxon>Bacteria</taxon>
        <taxon>Pseudomonadati</taxon>
        <taxon>Bacteroidota</taxon>
        <taxon>Sphingobacteriia</taxon>
        <taxon>Sphingobacteriales</taxon>
        <taxon>Sphingobacteriaceae</taxon>
        <taxon>Pedobacter</taxon>
    </lineage>
</organism>
<evidence type="ECO:0000256" key="10">
    <source>
        <dbReference type="HAMAP-Rule" id="MF_00685"/>
    </source>
</evidence>
<dbReference type="InterPro" id="IPR044143">
    <property type="entry name" value="GlgB_N_E_set_prok"/>
</dbReference>
<keyword evidence="6 10" id="KW-0328">Glycosyltransferase</keyword>
<dbReference type="InterPro" id="IPR037439">
    <property type="entry name" value="Branching_enzy"/>
</dbReference>
<evidence type="ECO:0000256" key="2">
    <source>
        <dbReference type="ARBA" id="ARBA00002953"/>
    </source>
</evidence>
<dbReference type="SUPFAM" id="SSF51011">
    <property type="entry name" value="Glycosyl hydrolase domain"/>
    <property type="match status" value="1"/>
</dbReference>
<feature type="region of interest" description="Disordered" evidence="11">
    <location>
        <begin position="1"/>
        <end position="38"/>
    </location>
</feature>
<sequence length="703" mass="81751">MAKKIKEQSVKLNAADKKPSGKKATVKREPHKDKVEPENTLVVKKRAGKKSILENLTDDKNILIPKKEENRSVYVYSRFTDFDISLFRSGKHYKLYEKFGSHVIEHRGITGTYFAIWAPNAHYVSVMGNFNYWDKGTHPLYVRWDGSGIWEGFIPNVGNGEAYKYFINSTTGEDLEKADPYALRFEEPPRTASIVWDNWYEWKDASWMRKRHKNNALNQPMAVYEVHFGSWARGIESPDQYVSYRDMAYKLVPYVKEMGFTHVEFMPLMEHPFYPSWGYQITGYFAASCRYGTPQDLMYLIEEFHKNDIGVIMDWVPSHFPGDAHGLYNFDGSHLYEHADMKKGFHPDWKSYIFNYGRNEVRSFLISNAIFWLDRYHVDGLRVDAVASMLYLDYSREEGEWIPNEFGGRENLEAISLLKEFNEAVYANFPDVQTIAEESTSFPGVSHPTYTGGLGFGQKWMMGWMNDTLSYFAEDPINRKYHHSELTFSTIYAFTENFMLPLSHDEVVHGKKSLIYKMPGDEWQQFANLRLLYSYMWTHPGTKLLFMGNEFAQTKEWDPTHSLDWHLLEYAPHQGIKKTVMALNKLYKQEPALYERSFDGNGFEWLVNDDWENSVVVFARKGYDPKNDLVIALNLTPVPRCNYRFGVSKPGVYKEIFNSDAQEFWGSGITNSVKRSEEKGSHWKANSIEVNIPPLGMVVFKAQ</sequence>
<evidence type="ECO:0000256" key="4">
    <source>
        <dbReference type="ARBA" id="ARBA00009000"/>
    </source>
</evidence>
<dbReference type="CDD" id="cd02855">
    <property type="entry name" value="E_set_GBE_prok_N"/>
    <property type="match status" value="1"/>
</dbReference>
<dbReference type="SUPFAM" id="SSF81296">
    <property type="entry name" value="E set domains"/>
    <property type="match status" value="1"/>
</dbReference>
<dbReference type="NCBIfam" id="TIGR01515">
    <property type="entry name" value="branching_enzym"/>
    <property type="match status" value="1"/>
</dbReference>
<comment type="subunit">
    <text evidence="10">Monomer.</text>
</comment>
<dbReference type="CDD" id="cd11322">
    <property type="entry name" value="AmyAc_Glg_BE"/>
    <property type="match status" value="1"/>
</dbReference>
<dbReference type="Gene3D" id="2.60.40.10">
    <property type="entry name" value="Immunoglobulins"/>
    <property type="match status" value="1"/>
</dbReference>
<dbReference type="Pfam" id="PF00128">
    <property type="entry name" value="Alpha-amylase"/>
    <property type="match status" value="2"/>
</dbReference>
<dbReference type="Proteomes" id="UP000660024">
    <property type="component" value="Unassembled WGS sequence"/>
</dbReference>
<feature type="active site" description="Nucleophile" evidence="10">
    <location>
        <position position="384"/>
    </location>
</feature>
<comment type="similarity">
    <text evidence="4 10">Belongs to the glycosyl hydrolase 13 family. GlgB subfamily.</text>
</comment>
<evidence type="ECO:0000256" key="1">
    <source>
        <dbReference type="ARBA" id="ARBA00000826"/>
    </source>
</evidence>
<feature type="compositionally biased region" description="Basic and acidic residues" evidence="11">
    <location>
        <begin position="26"/>
        <end position="37"/>
    </location>
</feature>
<gene>
    <name evidence="10 13" type="primary">glgB</name>
    <name evidence="13" type="ORF">I5M32_08310</name>
</gene>
<dbReference type="SMART" id="SM00642">
    <property type="entry name" value="Aamy"/>
    <property type="match status" value="1"/>
</dbReference>
<evidence type="ECO:0000256" key="9">
    <source>
        <dbReference type="ARBA" id="ARBA00023277"/>
    </source>
</evidence>
<reference evidence="13 14" key="1">
    <citation type="submission" date="2020-12" db="EMBL/GenBank/DDBJ databases">
        <title>Bacterial novel species Pedobacter sp. SD-b isolated from soil.</title>
        <authorList>
            <person name="Jung H.-Y."/>
        </authorList>
    </citation>
    <scope>NUCLEOTIDE SEQUENCE [LARGE SCALE GENOMIC DNA]</scope>
    <source>
        <strain evidence="13 14">SD-b</strain>
    </source>
</reference>